<organism evidence="4">
    <name type="scientific">Passalora fulva</name>
    <name type="common">Tomato leaf mold</name>
    <name type="synonym">Cladosporium fulvum</name>
    <dbReference type="NCBI Taxonomy" id="5499"/>
    <lineage>
        <taxon>Eukaryota</taxon>
        <taxon>Fungi</taxon>
        <taxon>Dikarya</taxon>
        <taxon>Ascomycota</taxon>
        <taxon>Pezizomycotina</taxon>
        <taxon>Dothideomycetes</taxon>
        <taxon>Dothideomycetidae</taxon>
        <taxon>Mycosphaerellales</taxon>
        <taxon>Mycosphaerellaceae</taxon>
        <taxon>Fulvia</taxon>
    </lineage>
</organism>
<evidence type="ECO:0000313" key="4">
    <source>
        <dbReference type="EMBL" id="AQA29346.1"/>
    </source>
</evidence>
<dbReference type="OrthoDB" id="10058186at2759"/>
<dbReference type="PROSITE" id="PS52006">
    <property type="entry name" value="GH64"/>
    <property type="match status" value="1"/>
</dbReference>
<dbReference type="InterPro" id="IPR037398">
    <property type="entry name" value="Glyco_hydro_64_fam"/>
</dbReference>
<feature type="region of interest" description="Disordered" evidence="1">
    <location>
        <begin position="50"/>
        <end position="111"/>
    </location>
</feature>
<dbReference type="PANTHER" id="PTHR38165">
    <property type="match status" value="1"/>
</dbReference>
<dbReference type="InterPro" id="IPR032477">
    <property type="entry name" value="Glyco_hydro_64"/>
</dbReference>
<protein>
    <submittedName>
        <fullName evidence="5">Glucan endo-1,3-beta-glucosidase</fullName>
    </submittedName>
</protein>
<feature type="signal peptide" evidence="2">
    <location>
        <begin position="1"/>
        <end position="20"/>
    </location>
</feature>
<name>A0A1P8YXV5_PASFU</name>
<proteinExistence type="predicted"/>
<dbReference type="Pfam" id="PF16483">
    <property type="entry name" value="Glyco_hydro_64"/>
    <property type="match status" value="1"/>
</dbReference>
<gene>
    <name evidence="5" type="ORF">CLAFUR5_00725</name>
</gene>
<accession>A0A1P8YXV5</accession>
<evidence type="ECO:0000313" key="6">
    <source>
        <dbReference type="Proteomes" id="UP000756132"/>
    </source>
</evidence>
<dbReference type="Proteomes" id="UP000756132">
    <property type="component" value="Chromosome 1"/>
</dbReference>
<feature type="compositionally biased region" description="Basic and acidic residues" evidence="1">
    <location>
        <begin position="52"/>
        <end position="62"/>
    </location>
</feature>
<dbReference type="KEGG" id="ffu:CLAFUR5_00725"/>
<feature type="chain" id="PRO_5040671811" evidence="2">
    <location>
        <begin position="21"/>
        <end position="493"/>
    </location>
</feature>
<dbReference type="InterPro" id="IPR037176">
    <property type="entry name" value="Osmotin/thaumatin-like_sf"/>
</dbReference>
<evidence type="ECO:0000256" key="2">
    <source>
        <dbReference type="SAM" id="SignalP"/>
    </source>
</evidence>
<dbReference type="PANTHER" id="PTHR38165:SF1">
    <property type="entry name" value="GLUCANASE B"/>
    <property type="match status" value="1"/>
</dbReference>
<evidence type="ECO:0000256" key="1">
    <source>
        <dbReference type="SAM" id="MobiDB-lite"/>
    </source>
</evidence>
<feature type="domain" description="GH64" evidence="3">
    <location>
        <begin position="114"/>
        <end position="472"/>
    </location>
</feature>
<dbReference type="RefSeq" id="XP_047755973.1">
    <property type="nucleotide sequence ID" value="XM_047899873.1"/>
</dbReference>
<reference evidence="5" key="3">
    <citation type="journal article" date="2022" name="Microb. Genom.">
        <title>A chromosome-scale genome assembly of the tomato pathogen Cladosporium fulvum reveals a compartmentalized genome architecture and the presence of a dispensable chromosome.</title>
        <authorList>
            <person name="Zaccaron A.Z."/>
            <person name="Chen L.H."/>
            <person name="Samaras A."/>
            <person name="Stergiopoulos I."/>
        </authorList>
    </citation>
    <scope>NUCLEOTIDE SEQUENCE</scope>
    <source>
        <strain evidence="5">Race5_Kim</strain>
    </source>
</reference>
<reference evidence="5" key="2">
    <citation type="submission" date="2021-12" db="EMBL/GenBank/DDBJ databases">
        <authorList>
            <person name="Zaccaron A."/>
            <person name="Stergiopoulos I."/>
        </authorList>
    </citation>
    <scope>NUCLEOTIDE SEQUENCE</scope>
    <source>
        <strain evidence="5">Race5_Kim</strain>
    </source>
</reference>
<dbReference type="EMBL" id="CP090163">
    <property type="protein sequence ID" value="UJO11607.1"/>
    <property type="molecule type" value="Genomic_DNA"/>
</dbReference>
<dbReference type="EMBL" id="KX943175">
    <property type="protein sequence ID" value="AQA29346.1"/>
    <property type="molecule type" value="Genomic_DNA"/>
</dbReference>
<evidence type="ECO:0000259" key="3">
    <source>
        <dbReference type="PROSITE" id="PS52006"/>
    </source>
</evidence>
<dbReference type="Gene3D" id="3.30.920.50">
    <property type="entry name" value="Beta-1,3-glucanase, C-terminal domain"/>
    <property type="match status" value="1"/>
</dbReference>
<keyword evidence="6" id="KW-1185">Reference proteome</keyword>
<dbReference type="AlphaFoldDB" id="A0A1P8YXV5"/>
<evidence type="ECO:0000313" key="5">
    <source>
        <dbReference type="EMBL" id="UJO11607.1"/>
    </source>
</evidence>
<dbReference type="Gene3D" id="2.60.110.10">
    <property type="entry name" value="Thaumatin"/>
    <property type="match status" value="1"/>
</dbReference>
<keyword evidence="2" id="KW-0732">Signal</keyword>
<sequence>MELRTCLLTLCTFLVQRLYSSSNLGTTSQQSPSMGSFTEGIRSFVRRHFRKHPDLQPTREPKYYTPPLPAESESRPDQQAAPSTSDQPAGAQTKPKPIRVHNRAVVKPSAQAATTTGTLQIALENQSSSSQVYAYITGRAIDNNNAVFMLQADAKSPYYPPSPSRAGSPVPVNIAISLGAPGNVVTATIPRLAGARIWFSMDKPLTFLLNPGPGVVEPSVFNPSDPNYNTNFGFCEFTFNSAQVFVNISYVDFVSNVPIALTLADTSGGSQHVGGMKSDGLATVAKGLRAQTAADGRRWSSLVVQSGGRDLRALSPNSGITTNPSWFDTYWTDYVNQVWNRYRSQQLIVDTQASWGEVKGQVNSAGYLDFGDGSVFAKPTSADIFSSNSGPFVTGGNAKTNAIIPRLCAGFNRSTLLVSNQAPNGTKPSQYYQNPVTNHYSRIVHAANVDGLGYAWPYDDVSPDGGVPQEGAIFSFSPAKLTVTVGGNNAYAA</sequence>
<reference evidence="4" key="1">
    <citation type="submission" date="2016-10" db="EMBL/GenBank/DDBJ databases">
        <title>Novel effectors identified in the apoplast of Cladosporium fulvum-infected tomato.</title>
        <authorList>
            <person name="Mesarich C.H."/>
            <person name="de Wit P.J.G.M."/>
        </authorList>
    </citation>
    <scope>NUCLEOTIDE SEQUENCE</scope>
    <source>
        <strain evidence="4">0WU</strain>
    </source>
</reference>
<dbReference type="CDD" id="cd09220">
    <property type="entry name" value="GH64-GluB-like"/>
    <property type="match status" value="1"/>
</dbReference>
<dbReference type="GeneID" id="71980603"/>
<dbReference type="InterPro" id="IPR042517">
    <property type="entry name" value="Glyco_hydro_64_N_2"/>
</dbReference>